<dbReference type="STRING" id="428990.SAMN06295987_11155"/>
<name>A0A1U6IQN7_9SPHN</name>
<dbReference type="AlphaFoldDB" id="A0A1U6IQN7"/>
<dbReference type="PROSITE" id="PS00687">
    <property type="entry name" value="ALDEHYDE_DEHYDR_GLU"/>
    <property type="match status" value="1"/>
</dbReference>
<evidence type="ECO:0000256" key="2">
    <source>
        <dbReference type="ARBA" id="ARBA00023002"/>
    </source>
</evidence>
<keyword evidence="7" id="KW-1185">Reference proteome</keyword>
<reference evidence="7" key="1">
    <citation type="submission" date="2017-02" db="EMBL/GenBank/DDBJ databases">
        <authorList>
            <person name="Varghese N."/>
            <person name="Submissions S."/>
        </authorList>
    </citation>
    <scope>NUCLEOTIDE SEQUENCE [LARGE SCALE GENOMIC DNA]</scope>
    <source>
        <strain evidence="7">SM117</strain>
    </source>
</reference>
<dbReference type="InterPro" id="IPR015590">
    <property type="entry name" value="Aldehyde_DH_dom"/>
</dbReference>
<dbReference type="InterPro" id="IPR016161">
    <property type="entry name" value="Ald_DH/histidinol_DH"/>
</dbReference>
<dbReference type="CDD" id="cd07106">
    <property type="entry name" value="ALDH_AldA-AAD23400"/>
    <property type="match status" value="1"/>
</dbReference>
<feature type="domain" description="Aldehyde dehydrogenase" evidence="5">
    <location>
        <begin position="33"/>
        <end position="478"/>
    </location>
</feature>
<dbReference type="GO" id="GO:0016620">
    <property type="term" value="F:oxidoreductase activity, acting on the aldehyde or oxo group of donors, NAD or NADP as acceptor"/>
    <property type="evidence" value="ECO:0007669"/>
    <property type="project" value="InterPro"/>
</dbReference>
<accession>A0A1U6IQN7</accession>
<evidence type="ECO:0000313" key="7">
    <source>
        <dbReference type="Proteomes" id="UP000190989"/>
    </source>
</evidence>
<comment type="similarity">
    <text evidence="1 4">Belongs to the aldehyde dehydrogenase family.</text>
</comment>
<dbReference type="InterPro" id="IPR016162">
    <property type="entry name" value="Ald_DH_N"/>
</dbReference>
<evidence type="ECO:0000256" key="1">
    <source>
        <dbReference type="ARBA" id="ARBA00009986"/>
    </source>
</evidence>
<evidence type="ECO:0000256" key="4">
    <source>
        <dbReference type="RuleBase" id="RU003345"/>
    </source>
</evidence>
<protein>
    <submittedName>
        <fullName evidence="6">Acyl-CoA reductase</fullName>
    </submittedName>
</protein>
<organism evidence="6 7">
    <name type="scientific">Novosphingobium mathurense</name>
    <dbReference type="NCBI Taxonomy" id="428990"/>
    <lineage>
        <taxon>Bacteria</taxon>
        <taxon>Pseudomonadati</taxon>
        <taxon>Pseudomonadota</taxon>
        <taxon>Alphaproteobacteria</taxon>
        <taxon>Sphingomonadales</taxon>
        <taxon>Sphingomonadaceae</taxon>
        <taxon>Novosphingobium</taxon>
    </lineage>
</organism>
<dbReference type="RefSeq" id="WP_079731794.1">
    <property type="nucleotide sequence ID" value="NZ_FVZE01000011.1"/>
</dbReference>
<dbReference type="EMBL" id="FVZE01000011">
    <property type="protein sequence ID" value="SLK10361.1"/>
    <property type="molecule type" value="Genomic_DNA"/>
</dbReference>
<dbReference type="Gene3D" id="3.40.605.10">
    <property type="entry name" value="Aldehyde Dehydrogenase, Chain A, domain 1"/>
    <property type="match status" value="1"/>
</dbReference>
<keyword evidence="2 4" id="KW-0560">Oxidoreductase</keyword>
<evidence type="ECO:0000256" key="3">
    <source>
        <dbReference type="PROSITE-ProRule" id="PRU10007"/>
    </source>
</evidence>
<evidence type="ECO:0000259" key="5">
    <source>
        <dbReference type="Pfam" id="PF00171"/>
    </source>
</evidence>
<dbReference type="Pfam" id="PF00171">
    <property type="entry name" value="Aldedh"/>
    <property type="match status" value="1"/>
</dbReference>
<dbReference type="PANTHER" id="PTHR11699">
    <property type="entry name" value="ALDEHYDE DEHYDROGENASE-RELATED"/>
    <property type="match status" value="1"/>
</dbReference>
<dbReference type="InterPro" id="IPR044086">
    <property type="entry name" value="LUC3-like"/>
</dbReference>
<dbReference type="Proteomes" id="UP000190989">
    <property type="component" value="Unassembled WGS sequence"/>
</dbReference>
<evidence type="ECO:0000313" key="6">
    <source>
        <dbReference type="EMBL" id="SLK10361.1"/>
    </source>
</evidence>
<feature type="active site" evidence="3">
    <location>
        <position position="257"/>
    </location>
</feature>
<dbReference type="InterPro" id="IPR029510">
    <property type="entry name" value="Ald_DH_CS_GLU"/>
</dbReference>
<gene>
    <name evidence="6" type="ORF">SAMN06295987_11155</name>
</gene>
<sequence>MTGTISLETGSTAAAAGHAYRLLIDGALVDGVSTFPVINPATAQPFAHCPKADEAMLDRAVLAAGRTFSGWSASPVEERAALLLRLADAMESRLEDLAALLTREQGKPLAQAHMELLGSVGTLRAFAGMRAETRVLRDREGSHVVEHRRPLGVVAAITPWNFPLILLMNKLGPALITGNTLVIKPAPTTPLTTLLLGELCQAILPAGVVNIICDQNDLGSLLVGHPGVAKIAFTGSTATGRKVMATAAEGVKRVTLELGGNDAALVLDDVDPIVAARKVFAGAMANAGQVCVAIKRVYVPEALHDEFCAELVRLAGATVVDDGAVPGSMMGPLQNEMQFEKVKALLDGARTRGTILAGGAALDRLGYFIAPTIVAAQDDSDPLVSEEQFGPVLPVLRYRDLDDAISRVNDSIYGLAATIWSSSEARAREIAARIDAGTVWINQHLAMDPSIPFRGAKQSGIGGELGLAGLHEYTQAHVVNSVPLANIGPHEEVGS</sequence>
<dbReference type="InterPro" id="IPR016163">
    <property type="entry name" value="Ald_DH_C"/>
</dbReference>
<dbReference type="SUPFAM" id="SSF53720">
    <property type="entry name" value="ALDH-like"/>
    <property type="match status" value="1"/>
</dbReference>
<proteinExistence type="inferred from homology"/>
<dbReference type="Gene3D" id="3.40.309.10">
    <property type="entry name" value="Aldehyde Dehydrogenase, Chain A, domain 2"/>
    <property type="match status" value="1"/>
</dbReference>
<dbReference type="FunFam" id="3.40.605.10:FF:000007">
    <property type="entry name" value="NAD/NADP-dependent betaine aldehyde dehydrogenase"/>
    <property type="match status" value="1"/>
</dbReference>